<evidence type="ECO:0000256" key="1">
    <source>
        <dbReference type="SAM" id="Coils"/>
    </source>
</evidence>
<feature type="coiled-coil region" evidence="1">
    <location>
        <begin position="32"/>
        <end position="95"/>
    </location>
</feature>
<dbReference type="InterPro" id="IPR004244">
    <property type="entry name" value="Transposase_22"/>
</dbReference>
<keyword evidence="1" id="KW-0175">Coiled coil</keyword>
<dbReference type="EMBL" id="HADY01004190">
    <property type="protein sequence ID" value="SBP42675.1"/>
    <property type="molecule type" value="Transcribed_RNA"/>
</dbReference>
<dbReference type="PANTHER" id="PTHR11505">
    <property type="entry name" value="L1 TRANSPOSABLE ELEMENT-RELATED"/>
    <property type="match status" value="1"/>
</dbReference>
<gene>
    <name evidence="3" type="primary">Nfu_g_1_017030</name>
    <name evidence="2" type="synonym">Nfu_g_1_017210</name>
</gene>
<proteinExistence type="predicted"/>
<reference evidence="3" key="2">
    <citation type="submission" date="2016-06" db="EMBL/GenBank/DDBJ databases">
        <title>The genome of a short-lived fish provides insights into sex chromosome evolution and the genetic control of aging.</title>
        <authorList>
            <person name="Reichwald K."/>
            <person name="Felder M."/>
            <person name="Petzold A."/>
            <person name="Koch P."/>
            <person name="Groth M."/>
            <person name="Platzer M."/>
        </authorList>
    </citation>
    <scope>NUCLEOTIDE SEQUENCE</scope>
    <source>
        <tissue evidence="3">Brain</tissue>
    </source>
</reference>
<name>A0A1A7ZKV3_NOTFU</name>
<evidence type="ECO:0000313" key="2">
    <source>
        <dbReference type="EMBL" id="SBP42453.1"/>
    </source>
</evidence>
<dbReference type="Gene3D" id="3.90.20.10">
    <property type="match status" value="1"/>
</dbReference>
<sequence>MPKTHDRSGTTTKATNAKGQMGNMEEAVALTKAGAKTDLNAIIEAIAELKSEVKGDNVRLGQEINQMREELNGKLDNMTKEMQSLAGRVEEAEIRVQQVEDWAFHANEALCKYMEQQKVLQQKFTDLESRSQRNNICIFGVPEGVKGDSLVIPEIIPPTRAAATPGHGAKHPAGTPLTRLQTTTRRDTKTDFSTLARIHYERNC</sequence>
<organism evidence="3">
    <name type="scientific">Nothobranchius furzeri</name>
    <name type="common">Turquoise killifish</name>
    <dbReference type="NCBI Taxonomy" id="105023"/>
    <lineage>
        <taxon>Eukaryota</taxon>
        <taxon>Metazoa</taxon>
        <taxon>Chordata</taxon>
        <taxon>Craniata</taxon>
        <taxon>Vertebrata</taxon>
        <taxon>Euteleostomi</taxon>
        <taxon>Actinopterygii</taxon>
        <taxon>Neopterygii</taxon>
        <taxon>Teleostei</taxon>
        <taxon>Neoteleostei</taxon>
        <taxon>Acanthomorphata</taxon>
        <taxon>Ovalentaria</taxon>
        <taxon>Atherinomorphae</taxon>
        <taxon>Cyprinodontiformes</taxon>
        <taxon>Nothobranchiidae</taxon>
        <taxon>Nothobranchius</taxon>
    </lineage>
</organism>
<dbReference type="EMBL" id="HADY01003968">
    <property type="protein sequence ID" value="SBP42453.1"/>
    <property type="molecule type" value="Transcribed_RNA"/>
</dbReference>
<accession>A0A1A7ZKV3</accession>
<reference evidence="3" key="1">
    <citation type="submission" date="2016-05" db="EMBL/GenBank/DDBJ databases">
        <authorList>
            <person name="Lavstsen T."/>
            <person name="Jespersen J.S."/>
        </authorList>
    </citation>
    <scope>NUCLEOTIDE SEQUENCE</scope>
    <source>
        <tissue evidence="3">Brain</tissue>
    </source>
</reference>
<protein>
    <submittedName>
        <fullName evidence="3">Uncharacterized protein</fullName>
    </submittedName>
</protein>
<evidence type="ECO:0000313" key="3">
    <source>
        <dbReference type="EMBL" id="SBP42675.1"/>
    </source>
</evidence>
<dbReference type="AlphaFoldDB" id="A0A1A7ZKV3"/>